<accession>A0A5C6EMP8</accession>
<evidence type="ECO:0000313" key="11">
    <source>
        <dbReference type="EMBL" id="TWU49624.1"/>
    </source>
</evidence>
<name>A0A5C6EMP8_9BACT</name>
<protein>
    <recommendedName>
        <fullName evidence="4 10">4-alpha-glucanotransferase</fullName>
        <ecNumber evidence="3 10">2.4.1.25</ecNumber>
    </recommendedName>
    <alternativeName>
        <fullName evidence="8 10">Amylomaltase</fullName>
    </alternativeName>
    <alternativeName>
        <fullName evidence="9 10">Disproportionating enzyme</fullName>
    </alternativeName>
</protein>
<keyword evidence="12" id="KW-1185">Reference proteome</keyword>
<dbReference type="Pfam" id="PF02446">
    <property type="entry name" value="Glyco_hydro_77"/>
    <property type="match status" value="1"/>
</dbReference>
<evidence type="ECO:0000256" key="4">
    <source>
        <dbReference type="ARBA" id="ARBA00020295"/>
    </source>
</evidence>
<dbReference type="PANTHER" id="PTHR32438:SF5">
    <property type="entry name" value="4-ALPHA-GLUCANOTRANSFERASE DPE1, CHLOROPLASTIC_AMYLOPLASTIC"/>
    <property type="match status" value="1"/>
</dbReference>
<dbReference type="NCBIfam" id="TIGR00217">
    <property type="entry name" value="malQ"/>
    <property type="match status" value="1"/>
</dbReference>
<dbReference type="InterPro" id="IPR003385">
    <property type="entry name" value="Glyco_hydro_77"/>
</dbReference>
<organism evidence="11 12">
    <name type="scientific">Rubripirellula reticaptiva</name>
    <dbReference type="NCBI Taxonomy" id="2528013"/>
    <lineage>
        <taxon>Bacteria</taxon>
        <taxon>Pseudomonadati</taxon>
        <taxon>Planctomycetota</taxon>
        <taxon>Planctomycetia</taxon>
        <taxon>Pirellulales</taxon>
        <taxon>Pirellulaceae</taxon>
        <taxon>Rubripirellula</taxon>
    </lineage>
</organism>
<evidence type="ECO:0000256" key="9">
    <source>
        <dbReference type="ARBA" id="ARBA00031501"/>
    </source>
</evidence>
<comment type="caution">
    <text evidence="11">The sequence shown here is derived from an EMBL/GenBank/DDBJ whole genome shotgun (WGS) entry which is preliminary data.</text>
</comment>
<keyword evidence="6 10" id="KW-0808">Transferase</keyword>
<evidence type="ECO:0000256" key="2">
    <source>
        <dbReference type="ARBA" id="ARBA00005684"/>
    </source>
</evidence>
<sequence>MRFPRSSGVLCHITSLPGEFGIGDLGPEAFAFVDFLQAAGQGIWQLLPLVPPSACNSPYSGYSAFAGNPLLISPQALVEDGLLAPSDINPPDGLTADPSKVDYEAVIAFKRSVLRKAFDNFQASDHPLLQVALDQFVAGAPWLDEFARFEALMDHFEHSDWTQWPIELVRRFSDAIDSWDLKLRTEIEFSEFQQFIFDRQWKRLKKYAGERDVLMYGDMPIFVAHDSADVWANQDLFALDMFGKPTLVAGVPPDYFSKTGQLWGNPQYRWDVLESTDYSWWTARFRGALQQFDLLRVDHFRGFEAYWEVPAKAKTAVSGRWVTGPGAKPFNAARTKLGELPIIAEDLGMITEAVHELRDELGFPGMRVFQFGFDNEDDDFHRPCTYTERSVAYTGTHDNDTLMGWYRNRHPNPNAPDPLDSVVTGDEDVHWQMIDSVYQSASDTAIVPIQDFLGLGNDARMNMPGEANGNWAWRFQSGVLTDEIASRMRAMTESSNRMAKQPAAT</sequence>
<keyword evidence="5 10" id="KW-0328">Glycosyltransferase</keyword>
<dbReference type="EMBL" id="SJPX01000004">
    <property type="protein sequence ID" value="TWU49624.1"/>
    <property type="molecule type" value="Genomic_DNA"/>
</dbReference>
<evidence type="ECO:0000256" key="7">
    <source>
        <dbReference type="ARBA" id="ARBA00023277"/>
    </source>
</evidence>
<evidence type="ECO:0000256" key="3">
    <source>
        <dbReference type="ARBA" id="ARBA00012560"/>
    </source>
</evidence>
<evidence type="ECO:0000256" key="1">
    <source>
        <dbReference type="ARBA" id="ARBA00000439"/>
    </source>
</evidence>
<dbReference type="PANTHER" id="PTHR32438">
    <property type="entry name" value="4-ALPHA-GLUCANOTRANSFERASE DPE1, CHLOROPLASTIC/AMYLOPLASTIC"/>
    <property type="match status" value="1"/>
</dbReference>
<comment type="catalytic activity">
    <reaction evidence="1 10">
        <text>Transfers a segment of a (1-&gt;4)-alpha-D-glucan to a new position in an acceptor, which may be glucose or a (1-&gt;4)-alpha-D-glucan.</text>
        <dbReference type="EC" id="2.4.1.25"/>
    </reaction>
</comment>
<dbReference type="RefSeq" id="WP_146535847.1">
    <property type="nucleotide sequence ID" value="NZ_SJPX01000004.1"/>
</dbReference>
<dbReference type="Gene3D" id="3.20.20.80">
    <property type="entry name" value="Glycosidases"/>
    <property type="match status" value="1"/>
</dbReference>
<evidence type="ECO:0000256" key="6">
    <source>
        <dbReference type="ARBA" id="ARBA00022679"/>
    </source>
</evidence>
<comment type="similarity">
    <text evidence="2 10">Belongs to the disproportionating enzyme family.</text>
</comment>
<dbReference type="Proteomes" id="UP000317977">
    <property type="component" value="Unassembled WGS sequence"/>
</dbReference>
<proteinExistence type="inferred from homology"/>
<evidence type="ECO:0000256" key="10">
    <source>
        <dbReference type="RuleBase" id="RU361207"/>
    </source>
</evidence>
<dbReference type="SUPFAM" id="SSF51445">
    <property type="entry name" value="(Trans)glycosidases"/>
    <property type="match status" value="1"/>
</dbReference>
<evidence type="ECO:0000256" key="8">
    <source>
        <dbReference type="ARBA" id="ARBA00031423"/>
    </source>
</evidence>
<keyword evidence="7 10" id="KW-0119">Carbohydrate metabolism</keyword>
<evidence type="ECO:0000313" key="12">
    <source>
        <dbReference type="Proteomes" id="UP000317977"/>
    </source>
</evidence>
<gene>
    <name evidence="11" type="primary">malQ</name>
    <name evidence="11" type="ORF">Poly59_42460</name>
</gene>
<dbReference type="InterPro" id="IPR017853">
    <property type="entry name" value="GH"/>
</dbReference>
<evidence type="ECO:0000256" key="5">
    <source>
        <dbReference type="ARBA" id="ARBA00022676"/>
    </source>
</evidence>
<dbReference type="GO" id="GO:0004134">
    <property type="term" value="F:4-alpha-glucanotransferase activity"/>
    <property type="evidence" value="ECO:0007669"/>
    <property type="project" value="UniProtKB-EC"/>
</dbReference>
<dbReference type="NCBIfam" id="NF011080">
    <property type="entry name" value="PRK14508.1-3"/>
    <property type="match status" value="1"/>
</dbReference>
<reference evidence="11 12" key="1">
    <citation type="submission" date="2019-02" db="EMBL/GenBank/DDBJ databases">
        <title>Deep-cultivation of Planctomycetes and their phenomic and genomic characterization uncovers novel biology.</title>
        <authorList>
            <person name="Wiegand S."/>
            <person name="Jogler M."/>
            <person name="Boedeker C."/>
            <person name="Pinto D."/>
            <person name="Vollmers J."/>
            <person name="Rivas-Marin E."/>
            <person name="Kohn T."/>
            <person name="Peeters S.H."/>
            <person name="Heuer A."/>
            <person name="Rast P."/>
            <person name="Oberbeckmann S."/>
            <person name="Bunk B."/>
            <person name="Jeske O."/>
            <person name="Meyerdierks A."/>
            <person name="Storesund J.E."/>
            <person name="Kallscheuer N."/>
            <person name="Luecker S."/>
            <person name="Lage O.M."/>
            <person name="Pohl T."/>
            <person name="Merkel B.J."/>
            <person name="Hornburger P."/>
            <person name="Mueller R.-W."/>
            <person name="Bruemmer F."/>
            <person name="Labrenz M."/>
            <person name="Spormann A.M."/>
            <person name="Op Den Camp H."/>
            <person name="Overmann J."/>
            <person name="Amann R."/>
            <person name="Jetten M.S.M."/>
            <person name="Mascher T."/>
            <person name="Medema M.H."/>
            <person name="Devos D.P."/>
            <person name="Kaster A.-K."/>
            <person name="Ovreas L."/>
            <person name="Rohde M."/>
            <person name="Galperin M.Y."/>
            <person name="Jogler C."/>
        </authorList>
    </citation>
    <scope>NUCLEOTIDE SEQUENCE [LARGE SCALE GENOMIC DNA]</scope>
    <source>
        <strain evidence="11 12">Poly59</strain>
    </source>
</reference>
<dbReference type="GO" id="GO:0005975">
    <property type="term" value="P:carbohydrate metabolic process"/>
    <property type="evidence" value="ECO:0007669"/>
    <property type="project" value="InterPro"/>
</dbReference>
<dbReference type="OrthoDB" id="9811841at2"/>
<dbReference type="AlphaFoldDB" id="A0A5C6EMP8"/>
<dbReference type="EC" id="2.4.1.25" evidence="3 10"/>